<keyword evidence="2" id="KW-0732">Signal</keyword>
<dbReference type="Gene3D" id="3.30.420.10">
    <property type="entry name" value="Ribonuclease H-like superfamily/Ribonuclease H"/>
    <property type="match status" value="1"/>
</dbReference>
<dbReference type="Pfam" id="PF01927">
    <property type="entry name" value="Mut7-C"/>
    <property type="match status" value="1"/>
</dbReference>
<evidence type="ECO:0000256" key="1">
    <source>
        <dbReference type="SAM" id="MobiDB-lite"/>
    </source>
</evidence>
<feature type="signal peptide" evidence="2">
    <location>
        <begin position="1"/>
        <end position="16"/>
    </location>
</feature>
<organism evidence="4 5">
    <name type="scientific">Pelagomonas calceolata</name>
    <dbReference type="NCBI Taxonomy" id="35677"/>
    <lineage>
        <taxon>Eukaryota</taxon>
        <taxon>Sar</taxon>
        <taxon>Stramenopiles</taxon>
        <taxon>Ochrophyta</taxon>
        <taxon>Pelagophyceae</taxon>
        <taxon>Pelagomonadales</taxon>
        <taxon>Pelagomonadaceae</taxon>
        <taxon>Pelagomonas</taxon>
    </lineage>
</organism>
<dbReference type="GO" id="GO:0003676">
    <property type="term" value="F:nucleic acid binding"/>
    <property type="evidence" value="ECO:0007669"/>
    <property type="project" value="InterPro"/>
</dbReference>
<comment type="caution">
    <text evidence="4">The sequence shown here is derived from an EMBL/GenBank/DDBJ whole genome shotgun (WGS) entry which is preliminary data.</text>
</comment>
<dbReference type="Pfam" id="PF01612">
    <property type="entry name" value="DNA_pol_A_exo1"/>
    <property type="match status" value="1"/>
</dbReference>
<dbReference type="SMART" id="SM00474">
    <property type="entry name" value="35EXOc"/>
    <property type="match status" value="1"/>
</dbReference>
<dbReference type="InterPro" id="IPR036397">
    <property type="entry name" value="RNaseH_sf"/>
</dbReference>
<proteinExistence type="predicted"/>
<dbReference type="OrthoDB" id="10261556at2759"/>
<dbReference type="SUPFAM" id="SSF55826">
    <property type="entry name" value="YbaK/ProRS associated domain"/>
    <property type="match status" value="1"/>
</dbReference>
<reference evidence="4" key="1">
    <citation type="submission" date="2021-11" db="EMBL/GenBank/DDBJ databases">
        <authorList>
            <consortium name="Genoscope - CEA"/>
            <person name="William W."/>
        </authorList>
    </citation>
    <scope>NUCLEOTIDE SEQUENCE</scope>
</reference>
<gene>
    <name evidence="4" type="ORF">PECAL_6P16240</name>
</gene>
<evidence type="ECO:0000313" key="5">
    <source>
        <dbReference type="Proteomes" id="UP000789595"/>
    </source>
</evidence>
<feature type="region of interest" description="Disordered" evidence="1">
    <location>
        <begin position="224"/>
        <end position="247"/>
    </location>
</feature>
<evidence type="ECO:0000313" key="4">
    <source>
        <dbReference type="EMBL" id="CAH0379987.1"/>
    </source>
</evidence>
<sequence length="602" mass="62438">MTALAVMASLLATTKSLDLAGHLRALGAPRAAQRLDGGPPPVAPTPFTVDASKVHLVADAAAAAAFSADVGSASAIALDCEWRPDGPGEDHAVALAQVATKSNVWLVDFVDISGPARITALDALTNALQSQHTSIVAFSIAADVSKLSSVLPNFAQATRVVDLATSSDGLAAAVRRWLPMYHLDKAQQRSDWALRPLSPAQVAYAAADAAVLLPLLDAMRAGGAAPSERDVAPAPRTSTDSDAAEPDDDGALAVARAVVARTPGCSIVAADAMPADAVEVNALAVEAGDRKLLVVAEAGKRLDLKWLALALDTPRRRVRLSSRCVEAFGVAPHRVPPIALRDDVSVVATPALLASTRPLWGSAGGDGYRVVFEDGAALARVASPLPDPALYYATLDEALDAYGGGNAPTTSSGAVRLAAGATGRRVMLDASLVACARRLRMIGVDCAVAGEVLRKEATPRRPLDGCDRVHVIASKVDTDLRRAALEGRLVVVASSRKRAPGACYVVRGTTPDQQFDELLDVLGERGAVATWGSRCGICNGCDWHTLAPEAVVGEAPQGVLADATEFYRCGVCGQLFWPGAKYEDTMATLRGLALTKAVSSVS</sequence>
<dbReference type="InterPro" id="IPR012337">
    <property type="entry name" value="RNaseH-like_sf"/>
</dbReference>
<feature type="chain" id="PRO_5035303035" description="3'-5' exonuclease domain-containing protein" evidence="2">
    <location>
        <begin position="17"/>
        <end position="602"/>
    </location>
</feature>
<dbReference type="SUPFAM" id="SSF53098">
    <property type="entry name" value="Ribonuclease H-like"/>
    <property type="match status" value="1"/>
</dbReference>
<feature type="domain" description="3'-5' exonuclease" evidence="3">
    <location>
        <begin position="54"/>
        <end position="224"/>
    </location>
</feature>
<dbReference type="AlphaFoldDB" id="A0A8J2X3U1"/>
<dbReference type="Proteomes" id="UP000789595">
    <property type="component" value="Unassembled WGS sequence"/>
</dbReference>
<evidence type="ECO:0000256" key="2">
    <source>
        <dbReference type="SAM" id="SignalP"/>
    </source>
</evidence>
<dbReference type="InterPro" id="IPR052408">
    <property type="entry name" value="Exonuclease_MUT-7-like"/>
</dbReference>
<dbReference type="InterPro" id="IPR002562">
    <property type="entry name" value="3'-5'_exonuclease_dom"/>
</dbReference>
<dbReference type="GO" id="GO:0008408">
    <property type="term" value="F:3'-5' exonuclease activity"/>
    <property type="evidence" value="ECO:0007669"/>
    <property type="project" value="InterPro"/>
</dbReference>
<dbReference type="Gene3D" id="3.90.960.10">
    <property type="entry name" value="YbaK/aminoacyl-tRNA synthetase-associated domain"/>
    <property type="match status" value="1"/>
</dbReference>
<protein>
    <recommendedName>
        <fullName evidence="3">3'-5' exonuclease domain-containing protein</fullName>
    </recommendedName>
</protein>
<evidence type="ECO:0000259" key="3">
    <source>
        <dbReference type="SMART" id="SM00474"/>
    </source>
</evidence>
<dbReference type="PANTHER" id="PTHR47765">
    <property type="entry name" value="3'-5' EXONUCLEASE DOMAIN-CONTAINING PROTEIN"/>
    <property type="match status" value="1"/>
</dbReference>
<accession>A0A8J2X3U1</accession>
<dbReference type="GO" id="GO:0002161">
    <property type="term" value="F:aminoacyl-tRNA deacylase activity"/>
    <property type="evidence" value="ECO:0007669"/>
    <property type="project" value="InterPro"/>
</dbReference>
<dbReference type="PANTHER" id="PTHR47765:SF2">
    <property type="entry name" value="EXONUCLEASE MUT-7 HOMOLOG"/>
    <property type="match status" value="1"/>
</dbReference>
<dbReference type="InterPro" id="IPR002782">
    <property type="entry name" value="Mut7-C_RNAse_dom"/>
</dbReference>
<dbReference type="InterPro" id="IPR036754">
    <property type="entry name" value="YbaK/aa-tRNA-synt-asso_dom_sf"/>
</dbReference>
<dbReference type="EMBL" id="CAKKNE010000006">
    <property type="protein sequence ID" value="CAH0379987.1"/>
    <property type="molecule type" value="Genomic_DNA"/>
</dbReference>
<name>A0A8J2X3U1_9STRA</name>
<keyword evidence="5" id="KW-1185">Reference proteome</keyword>